<dbReference type="SUPFAM" id="SSF51294">
    <property type="entry name" value="Hedgehog/intein (Hint) domain"/>
    <property type="match status" value="1"/>
</dbReference>
<evidence type="ECO:0000313" key="2">
    <source>
        <dbReference type="EMBL" id="CAG8721994.1"/>
    </source>
</evidence>
<dbReference type="PANTHER" id="PTHR11889">
    <property type="entry name" value="HEDGEHOG"/>
    <property type="match status" value="1"/>
</dbReference>
<dbReference type="Gene3D" id="2.170.16.10">
    <property type="entry name" value="Hedgehog/Intein (Hint) domain"/>
    <property type="match status" value="1"/>
</dbReference>
<feature type="non-terminal residue" evidence="2">
    <location>
        <position position="341"/>
    </location>
</feature>
<dbReference type="AlphaFoldDB" id="A0A9N9I6C6"/>
<comment type="caution">
    <text evidence="2">The sequence shown here is derived from an EMBL/GenBank/DDBJ whole genome shotgun (WGS) entry which is preliminary data.</text>
</comment>
<gene>
    <name evidence="2" type="ORF">RFULGI_LOCUS11521</name>
</gene>
<keyword evidence="3" id="KW-1185">Reference proteome</keyword>
<proteinExistence type="predicted"/>
<dbReference type="OrthoDB" id="8954335at2759"/>
<name>A0A9N9I6C6_9GLOM</name>
<organism evidence="2 3">
    <name type="scientific">Racocetra fulgida</name>
    <dbReference type="NCBI Taxonomy" id="60492"/>
    <lineage>
        <taxon>Eukaryota</taxon>
        <taxon>Fungi</taxon>
        <taxon>Fungi incertae sedis</taxon>
        <taxon>Mucoromycota</taxon>
        <taxon>Glomeromycotina</taxon>
        <taxon>Glomeromycetes</taxon>
        <taxon>Diversisporales</taxon>
        <taxon>Gigasporaceae</taxon>
        <taxon>Racocetra</taxon>
    </lineage>
</organism>
<keyword evidence="1" id="KW-0175">Coiled coil</keyword>
<dbReference type="InterPro" id="IPR036844">
    <property type="entry name" value="Hint_dom_sf"/>
</dbReference>
<dbReference type="Gene3D" id="3.40.50.300">
    <property type="entry name" value="P-loop containing nucleotide triphosphate hydrolases"/>
    <property type="match status" value="1"/>
</dbReference>
<sequence>AGLQSCPGTVFVPVRLKPATLRLGPGSATTPVDVVDGLVALLGEESKQYMIAVFSHCNKKQTEDTSNLEKSWNADVRTFVNSIGSRWAISPNSDLFPPDDKVHRLHISELLHTIDKIDGTYTNDILTRIRKEREEAAQNAKEAKEKLQRDYDILEKIANETIEKIKSLEQKAQEHEQITKSIMDSLKDLKEKSCFWLGTQIMLESGRVIQMSELQVGDKVLSNIRNGVSKFSDVYLIGHIGKLDHKVKFAKIGFTKPDAFAKNLQPGKTKILILDDDKQLMPVLVDEVTNEWHDRFISFYTRDGTVIADGVLCSCYDHCPPSQKLMDLAFLPIRLWTHFVP</sequence>
<feature type="coiled-coil region" evidence="1">
    <location>
        <begin position="126"/>
        <end position="178"/>
    </location>
</feature>
<dbReference type="EMBL" id="CAJVPZ010025312">
    <property type="protein sequence ID" value="CAG8721994.1"/>
    <property type="molecule type" value="Genomic_DNA"/>
</dbReference>
<feature type="non-terminal residue" evidence="2">
    <location>
        <position position="1"/>
    </location>
</feature>
<accession>A0A9N9I6C6</accession>
<reference evidence="2" key="1">
    <citation type="submission" date="2021-06" db="EMBL/GenBank/DDBJ databases">
        <authorList>
            <person name="Kallberg Y."/>
            <person name="Tangrot J."/>
            <person name="Rosling A."/>
        </authorList>
    </citation>
    <scope>NUCLEOTIDE SEQUENCE</scope>
    <source>
        <strain evidence="2">IN212</strain>
    </source>
</reference>
<protein>
    <submittedName>
        <fullName evidence="2">17909_t:CDS:1</fullName>
    </submittedName>
</protein>
<evidence type="ECO:0000313" key="3">
    <source>
        <dbReference type="Proteomes" id="UP000789396"/>
    </source>
</evidence>
<dbReference type="InterPro" id="IPR027417">
    <property type="entry name" value="P-loop_NTPase"/>
</dbReference>
<dbReference type="InterPro" id="IPR050387">
    <property type="entry name" value="Hedgehog_Signaling"/>
</dbReference>
<dbReference type="Proteomes" id="UP000789396">
    <property type="component" value="Unassembled WGS sequence"/>
</dbReference>
<dbReference type="PANTHER" id="PTHR11889:SF31">
    <property type="entry name" value="PROTEIN HEDGEHOG"/>
    <property type="match status" value="1"/>
</dbReference>
<evidence type="ECO:0000256" key="1">
    <source>
        <dbReference type="SAM" id="Coils"/>
    </source>
</evidence>